<dbReference type="PANTHER" id="PTHR47959">
    <property type="entry name" value="ATP-DEPENDENT RNA HELICASE RHLE-RELATED"/>
    <property type="match status" value="1"/>
</dbReference>
<protein>
    <submittedName>
        <fullName evidence="12">ATP-dependent RNA helicase</fullName>
    </submittedName>
</protein>
<feature type="compositionally biased region" description="Basic residues" evidence="8">
    <location>
        <begin position="398"/>
        <end position="409"/>
    </location>
</feature>
<dbReference type="AlphaFoldDB" id="A0AA37TEJ0"/>
<organism evidence="12 13">
    <name type="scientific">Marinibactrum halimedae</name>
    <dbReference type="NCBI Taxonomy" id="1444977"/>
    <lineage>
        <taxon>Bacteria</taxon>
        <taxon>Pseudomonadati</taxon>
        <taxon>Pseudomonadota</taxon>
        <taxon>Gammaproteobacteria</taxon>
        <taxon>Cellvibrionales</taxon>
        <taxon>Cellvibrionaceae</taxon>
        <taxon>Marinibactrum</taxon>
    </lineage>
</organism>
<reference evidence="12 13" key="1">
    <citation type="journal article" date="2014" name="Int. J. Syst. Evol. Microbiol.">
        <title>Complete genome sequence of Corynebacterium casei LMG S-19264T (=DSM 44701T), isolated from a smear-ripened cheese.</title>
        <authorList>
            <consortium name="US DOE Joint Genome Institute (JGI-PGF)"/>
            <person name="Walter F."/>
            <person name="Albersmeier A."/>
            <person name="Kalinowski J."/>
            <person name="Ruckert C."/>
        </authorList>
    </citation>
    <scope>NUCLEOTIDE SEQUENCE [LARGE SCALE GENOMIC DNA]</scope>
    <source>
        <strain evidence="12 13">NBRC 110095</strain>
    </source>
</reference>
<feature type="domain" description="Helicase ATP-binding" evidence="9">
    <location>
        <begin position="37"/>
        <end position="193"/>
    </location>
</feature>
<keyword evidence="3 7" id="KW-0347">Helicase</keyword>
<evidence type="ECO:0000256" key="7">
    <source>
        <dbReference type="RuleBase" id="RU000492"/>
    </source>
</evidence>
<sequence>MAPEAPLFSETTLHERLLKALEAGGLQRPTNIQAHALPLIKAGKDLLASAETGSGKTAAYLLPMLDKMLNTPAPNSGARGLIVVPTRELAQQVGKHIKQLASFTKIQYCQITGGDDFKFQASLLRKNPEIIVATPGRIIEHLGRNSTDLNDLEFLVLDEADRMLDMGFSEDVGKIVTASNEERQTLLFSATLSHPGVIKVAQRYLSEPETLEVDAPRSGHSNIRHQYLLSDDTHHKQLALKKLLNDRSFNKALIFTNTKNEANRLRGLLAYYGFEAGTLHSDLTQDQRFSVMNAFRQGKVKVLVATDLAGRGLDVKDLELVIHFDMARSPDDYVHRSGRTGRAGNEGVSICFITPADWNNKARCERFTGSNFERISLKGLEAKYKGPDKVKSSGKAAGTKKKTKTTTRHQKNDGKKKAKVRARDTVNKGRPKRFGPASNAKKDAAEPGSFGDGFAPLKKPKKS</sequence>
<evidence type="ECO:0000256" key="6">
    <source>
        <dbReference type="PROSITE-ProRule" id="PRU00552"/>
    </source>
</evidence>
<evidence type="ECO:0000256" key="5">
    <source>
        <dbReference type="ARBA" id="ARBA00038437"/>
    </source>
</evidence>
<evidence type="ECO:0000259" key="11">
    <source>
        <dbReference type="PROSITE" id="PS51195"/>
    </source>
</evidence>
<feature type="region of interest" description="Disordered" evidence="8">
    <location>
        <begin position="386"/>
        <end position="463"/>
    </location>
</feature>
<feature type="compositionally biased region" description="Basic and acidic residues" evidence="8">
    <location>
        <begin position="410"/>
        <end position="427"/>
    </location>
</feature>
<dbReference type="PROSITE" id="PS51192">
    <property type="entry name" value="HELICASE_ATP_BIND_1"/>
    <property type="match status" value="1"/>
</dbReference>
<dbReference type="PROSITE" id="PS00039">
    <property type="entry name" value="DEAD_ATP_HELICASE"/>
    <property type="match status" value="1"/>
</dbReference>
<keyword evidence="13" id="KW-1185">Reference proteome</keyword>
<dbReference type="Gene3D" id="3.40.50.300">
    <property type="entry name" value="P-loop containing nucleotide triphosphate hydrolases"/>
    <property type="match status" value="2"/>
</dbReference>
<evidence type="ECO:0000256" key="2">
    <source>
        <dbReference type="ARBA" id="ARBA00022801"/>
    </source>
</evidence>
<dbReference type="InterPro" id="IPR014001">
    <property type="entry name" value="Helicase_ATP-bd"/>
</dbReference>
<dbReference type="InterPro" id="IPR001650">
    <property type="entry name" value="Helicase_C-like"/>
</dbReference>
<evidence type="ECO:0000313" key="13">
    <source>
        <dbReference type="Proteomes" id="UP001156870"/>
    </source>
</evidence>
<comment type="similarity">
    <text evidence="5 7">Belongs to the DEAD box helicase family.</text>
</comment>
<dbReference type="PROSITE" id="PS51195">
    <property type="entry name" value="Q_MOTIF"/>
    <property type="match status" value="1"/>
</dbReference>
<dbReference type="InterPro" id="IPR027417">
    <property type="entry name" value="P-loop_NTPase"/>
</dbReference>
<dbReference type="EMBL" id="BSPD01000080">
    <property type="protein sequence ID" value="GLS27552.1"/>
    <property type="molecule type" value="Genomic_DNA"/>
</dbReference>
<dbReference type="InterPro" id="IPR050079">
    <property type="entry name" value="DEAD_box_RNA_helicase"/>
</dbReference>
<dbReference type="GO" id="GO:0003676">
    <property type="term" value="F:nucleic acid binding"/>
    <property type="evidence" value="ECO:0007669"/>
    <property type="project" value="InterPro"/>
</dbReference>
<dbReference type="GO" id="GO:0005524">
    <property type="term" value="F:ATP binding"/>
    <property type="evidence" value="ECO:0007669"/>
    <property type="project" value="UniProtKB-KW"/>
</dbReference>
<dbReference type="CDD" id="cd00268">
    <property type="entry name" value="DEADc"/>
    <property type="match status" value="1"/>
</dbReference>
<dbReference type="GO" id="GO:0016787">
    <property type="term" value="F:hydrolase activity"/>
    <property type="evidence" value="ECO:0007669"/>
    <property type="project" value="UniProtKB-KW"/>
</dbReference>
<feature type="domain" description="Helicase C-terminal" evidence="10">
    <location>
        <begin position="239"/>
        <end position="388"/>
    </location>
</feature>
<dbReference type="PROSITE" id="PS51194">
    <property type="entry name" value="HELICASE_CTER"/>
    <property type="match status" value="1"/>
</dbReference>
<evidence type="ECO:0000256" key="8">
    <source>
        <dbReference type="SAM" id="MobiDB-lite"/>
    </source>
</evidence>
<dbReference type="InterPro" id="IPR014014">
    <property type="entry name" value="RNA_helicase_DEAD_Q_motif"/>
</dbReference>
<name>A0AA37TEJ0_9GAMM</name>
<dbReference type="Pfam" id="PF00271">
    <property type="entry name" value="Helicase_C"/>
    <property type="match status" value="1"/>
</dbReference>
<keyword evidence="4 7" id="KW-0067">ATP-binding</keyword>
<evidence type="ECO:0000313" key="12">
    <source>
        <dbReference type="EMBL" id="GLS27552.1"/>
    </source>
</evidence>
<evidence type="ECO:0000259" key="10">
    <source>
        <dbReference type="PROSITE" id="PS51194"/>
    </source>
</evidence>
<gene>
    <name evidence="12" type="ORF">GCM10007877_32710</name>
</gene>
<dbReference type="PANTHER" id="PTHR47959:SF3">
    <property type="entry name" value="ATP-DEPENDENT RNA HELICASE SRMB"/>
    <property type="match status" value="1"/>
</dbReference>
<evidence type="ECO:0000259" key="9">
    <source>
        <dbReference type="PROSITE" id="PS51192"/>
    </source>
</evidence>
<dbReference type="Pfam" id="PF00270">
    <property type="entry name" value="DEAD"/>
    <property type="match status" value="1"/>
</dbReference>
<comment type="caution">
    <text evidence="12">The sequence shown here is derived from an EMBL/GenBank/DDBJ whole genome shotgun (WGS) entry which is preliminary data.</text>
</comment>
<accession>A0AA37TEJ0</accession>
<dbReference type="GO" id="GO:0003724">
    <property type="term" value="F:RNA helicase activity"/>
    <property type="evidence" value="ECO:0007669"/>
    <property type="project" value="InterPro"/>
</dbReference>
<dbReference type="Proteomes" id="UP001156870">
    <property type="component" value="Unassembled WGS sequence"/>
</dbReference>
<dbReference type="RefSeq" id="WP_232593973.1">
    <property type="nucleotide sequence ID" value="NZ_BSPD01000080.1"/>
</dbReference>
<feature type="short sequence motif" description="Q motif" evidence="6">
    <location>
        <begin position="6"/>
        <end position="34"/>
    </location>
</feature>
<dbReference type="SUPFAM" id="SSF52540">
    <property type="entry name" value="P-loop containing nucleoside triphosphate hydrolases"/>
    <property type="match status" value="1"/>
</dbReference>
<evidence type="ECO:0000256" key="4">
    <source>
        <dbReference type="ARBA" id="ARBA00022840"/>
    </source>
</evidence>
<dbReference type="SMART" id="SM00490">
    <property type="entry name" value="HELICc"/>
    <property type="match status" value="1"/>
</dbReference>
<dbReference type="InterPro" id="IPR011545">
    <property type="entry name" value="DEAD/DEAH_box_helicase_dom"/>
</dbReference>
<proteinExistence type="inferred from homology"/>
<keyword evidence="1 7" id="KW-0547">Nucleotide-binding</keyword>
<keyword evidence="2 7" id="KW-0378">Hydrolase</keyword>
<evidence type="ECO:0000256" key="1">
    <source>
        <dbReference type="ARBA" id="ARBA00022741"/>
    </source>
</evidence>
<dbReference type="SMART" id="SM00487">
    <property type="entry name" value="DEXDc"/>
    <property type="match status" value="1"/>
</dbReference>
<dbReference type="InterPro" id="IPR044742">
    <property type="entry name" value="DEAD/DEAH_RhlB"/>
</dbReference>
<dbReference type="InterPro" id="IPR000629">
    <property type="entry name" value="RNA-helicase_DEAD-box_CS"/>
</dbReference>
<evidence type="ECO:0000256" key="3">
    <source>
        <dbReference type="ARBA" id="ARBA00022806"/>
    </source>
</evidence>
<dbReference type="GO" id="GO:0005829">
    <property type="term" value="C:cytosol"/>
    <property type="evidence" value="ECO:0007669"/>
    <property type="project" value="TreeGrafter"/>
</dbReference>
<dbReference type="CDD" id="cd18787">
    <property type="entry name" value="SF2_C_DEAD"/>
    <property type="match status" value="1"/>
</dbReference>
<feature type="domain" description="DEAD-box RNA helicase Q" evidence="11">
    <location>
        <begin position="6"/>
        <end position="34"/>
    </location>
</feature>